<sequence>MRLLDEDEAGNPVLSVVNLVDVFLILIAALLIAIAQNPLNPFLDENVTVIKNAGQPDMQMIIKNGESIETYQSSGEIGAGDGVKAGVAYRMADGSIVYVPETQGQP</sequence>
<accession>A0ABN0XRD2</accession>
<evidence type="ECO:0000313" key="2">
    <source>
        <dbReference type="EMBL" id="GAA0370914.1"/>
    </source>
</evidence>
<organism evidence="2 3">
    <name type="scientific">Bowmanella denitrificans</name>
    <dbReference type="NCBI Taxonomy" id="366582"/>
    <lineage>
        <taxon>Bacteria</taxon>
        <taxon>Pseudomonadati</taxon>
        <taxon>Pseudomonadota</taxon>
        <taxon>Gammaproteobacteria</taxon>
        <taxon>Alteromonadales</taxon>
        <taxon>Alteromonadaceae</taxon>
        <taxon>Bowmanella</taxon>
    </lineage>
</organism>
<protein>
    <submittedName>
        <fullName evidence="2">DUF2149 domain-containing protein</fullName>
    </submittedName>
</protein>
<evidence type="ECO:0000313" key="3">
    <source>
        <dbReference type="Proteomes" id="UP001501757"/>
    </source>
</evidence>
<proteinExistence type="predicted"/>
<reference evidence="2 3" key="1">
    <citation type="journal article" date="2019" name="Int. J. Syst. Evol. Microbiol.">
        <title>The Global Catalogue of Microorganisms (GCM) 10K type strain sequencing project: providing services to taxonomists for standard genome sequencing and annotation.</title>
        <authorList>
            <consortium name="The Broad Institute Genomics Platform"/>
            <consortium name="The Broad Institute Genome Sequencing Center for Infectious Disease"/>
            <person name="Wu L."/>
            <person name="Ma J."/>
        </authorList>
    </citation>
    <scope>NUCLEOTIDE SEQUENCE [LARGE SCALE GENOMIC DNA]</scope>
    <source>
        <strain evidence="2 3">JCM 13378</strain>
    </source>
</reference>
<evidence type="ECO:0000256" key="1">
    <source>
        <dbReference type="SAM" id="Phobius"/>
    </source>
</evidence>
<feature type="transmembrane region" description="Helical" evidence="1">
    <location>
        <begin position="12"/>
        <end position="34"/>
    </location>
</feature>
<keyword evidence="1" id="KW-0472">Membrane</keyword>
<dbReference type="RefSeq" id="WP_102797561.1">
    <property type="nucleotide sequence ID" value="NZ_BAAAEI010000024.1"/>
</dbReference>
<dbReference type="Pfam" id="PF09919">
    <property type="entry name" value="DUF2149"/>
    <property type="match status" value="1"/>
</dbReference>
<gene>
    <name evidence="2" type="ORF">GCM10009092_39030</name>
</gene>
<dbReference type="InterPro" id="IPR018676">
    <property type="entry name" value="DUF2149"/>
</dbReference>
<keyword evidence="1" id="KW-0812">Transmembrane</keyword>
<dbReference type="EMBL" id="BAAAEI010000024">
    <property type="protein sequence ID" value="GAA0370914.1"/>
    <property type="molecule type" value="Genomic_DNA"/>
</dbReference>
<keyword evidence="3" id="KW-1185">Reference proteome</keyword>
<comment type="caution">
    <text evidence="2">The sequence shown here is derived from an EMBL/GenBank/DDBJ whole genome shotgun (WGS) entry which is preliminary data.</text>
</comment>
<keyword evidence="1" id="KW-1133">Transmembrane helix</keyword>
<name>A0ABN0XRD2_9ALTE</name>
<dbReference type="Proteomes" id="UP001501757">
    <property type="component" value="Unassembled WGS sequence"/>
</dbReference>